<dbReference type="NCBIfam" id="NF041131">
    <property type="entry name" value="RicT_YaaT_fam"/>
    <property type="match status" value="1"/>
</dbReference>
<organism evidence="3 4">
    <name type="scientific">Cryptococcus deuterogattii Ram5</name>
    <dbReference type="NCBI Taxonomy" id="1296110"/>
    <lineage>
        <taxon>Eukaryota</taxon>
        <taxon>Fungi</taxon>
        <taxon>Dikarya</taxon>
        <taxon>Basidiomycota</taxon>
        <taxon>Agaricomycotina</taxon>
        <taxon>Tremellomycetes</taxon>
        <taxon>Tremellales</taxon>
        <taxon>Cryptococcaceae</taxon>
        <taxon>Cryptococcus</taxon>
        <taxon>Cryptococcus gattii species complex</taxon>
    </lineage>
</organism>
<dbReference type="PANTHER" id="PTHR43830">
    <property type="entry name" value="PROTEIN PSP1"/>
    <property type="match status" value="1"/>
</dbReference>
<feature type="compositionally biased region" description="Polar residues" evidence="1">
    <location>
        <begin position="406"/>
        <end position="420"/>
    </location>
</feature>
<dbReference type="PROSITE" id="PS51411">
    <property type="entry name" value="PSP1_C"/>
    <property type="match status" value="1"/>
</dbReference>
<evidence type="ECO:0000313" key="3">
    <source>
        <dbReference type="EMBL" id="KIR38227.1"/>
    </source>
</evidence>
<feature type="compositionally biased region" description="Gly residues" evidence="1">
    <location>
        <begin position="755"/>
        <end position="764"/>
    </location>
</feature>
<dbReference type="AlphaFoldDB" id="A0A0D0SYG2"/>
<name>A0A0D0SYG2_9TREE</name>
<feature type="region of interest" description="Disordered" evidence="1">
    <location>
        <begin position="273"/>
        <end position="306"/>
    </location>
</feature>
<dbReference type="GO" id="GO:0005737">
    <property type="term" value="C:cytoplasm"/>
    <property type="evidence" value="ECO:0007669"/>
    <property type="project" value="TreeGrafter"/>
</dbReference>
<dbReference type="PANTHER" id="PTHR43830:SF3">
    <property type="entry name" value="PROTEIN PSP1"/>
    <property type="match status" value="1"/>
</dbReference>
<feature type="compositionally biased region" description="Low complexity" evidence="1">
    <location>
        <begin position="628"/>
        <end position="643"/>
    </location>
</feature>
<evidence type="ECO:0000313" key="4">
    <source>
        <dbReference type="Proteomes" id="UP000053392"/>
    </source>
</evidence>
<dbReference type="Pfam" id="PF04468">
    <property type="entry name" value="PSP1"/>
    <property type="match status" value="1"/>
</dbReference>
<feature type="region of interest" description="Disordered" evidence="1">
    <location>
        <begin position="1"/>
        <end position="185"/>
    </location>
</feature>
<feature type="compositionally biased region" description="Basic and acidic residues" evidence="1">
    <location>
        <begin position="421"/>
        <end position="434"/>
    </location>
</feature>
<evidence type="ECO:0000256" key="1">
    <source>
        <dbReference type="SAM" id="MobiDB-lite"/>
    </source>
</evidence>
<feature type="compositionally biased region" description="Gly residues" evidence="1">
    <location>
        <begin position="79"/>
        <end position="107"/>
    </location>
</feature>
<feature type="domain" description="PSP1 C-terminal" evidence="2">
    <location>
        <begin position="854"/>
        <end position="941"/>
    </location>
</feature>
<feature type="compositionally biased region" description="Gly residues" evidence="1">
    <location>
        <begin position="58"/>
        <end position="69"/>
    </location>
</feature>
<feature type="region of interest" description="Disordered" evidence="1">
    <location>
        <begin position="399"/>
        <end position="441"/>
    </location>
</feature>
<proteinExistence type="predicted"/>
<feature type="compositionally biased region" description="Polar residues" evidence="1">
    <location>
        <begin position="777"/>
        <end position="786"/>
    </location>
</feature>
<feature type="compositionally biased region" description="Polar residues" evidence="1">
    <location>
        <begin position="158"/>
        <end position="169"/>
    </location>
</feature>
<accession>A0A0D0SYG2</accession>
<dbReference type="EMBL" id="KN847911">
    <property type="protein sequence ID" value="KIR38227.1"/>
    <property type="molecule type" value="Genomic_DNA"/>
</dbReference>
<feature type="compositionally biased region" description="Polar residues" evidence="1">
    <location>
        <begin position="504"/>
        <end position="514"/>
    </location>
</feature>
<feature type="region of interest" description="Disordered" evidence="1">
    <location>
        <begin position="489"/>
        <end position="643"/>
    </location>
</feature>
<feature type="compositionally biased region" description="Low complexity" evidence="1">
    <location>
        <begin position="567"/>
        <end position="580"/>
    </location>
</feature>
<protein>
    <submittedName>
        <fullName evidence="3">Cytoplasmic protein</fullName>
    </submittedName>
</protein>
<feature type="compositionally biased region" description="Low complexity" evidence="1">
    <location>
        <begin position="124"/>
        <end position="141"/>
    </location>
</feature>
<sequence>MAASLPQDAPNPNAPTFRPSPTRAITLGGTPFQYKTRAASQPAGERFPIYSNPSSGRGTPGGNGGGNGNDNGSTNGTANGNGYGVIGGTRGGGRFGNALAGGGGGGTATRASSFSAGERHEPRSTSPFPTFSPTSTPSTSPAALRQHPLPHSPPKAANSVSRSRSQSLATGGRPSTMDRPWMGPLTKPDVGNVETWGSPEPSNMSPFTRGLSSLAGGGGGGGGNTLPEHARRFQDPTYTLARAAWADPHTQSTQSALTSSVAKALGGYPTHSLGLGYNDPSPGAGGGSRSGTSSRRHSVSVVGGPGGRRELVFAEAGGMTPLGSTGFGAFSPRGGLFGFENDLGNALNLDIDLGRETKKRQDTFHQGSLPKFEFDGGMPGTRGAWDEAAFPSFGTPARGRVALPSSGGNQPAQTQPQQFHIQHERAPSTEESRRFPQASFDMPPPPLAIRRSSIQAAGATGATGLISMSQGPLGPVGTGIPRNIPTISNMSMGPGPGPIGSPPTHSNMPPTHSNLGMPPSFGGSLSGNAPAAAPIRQPYQNPTAPGAIQQGFRPQYGYFSGQPLQPPQSQQQQQQQQQQQVRSGLGQIPLQPGVGGYNKPINIQPPPNQPYAFSPSSSPAFTQPPPQLSSQPPAAIHAPASPSFSSLSLSDLGKGLPLSSLPPTTPLYIVTFKAGRRDVYYCPDPTLLISNGDLVIVEADRGSDLGTIVCDQLTPVEIREWQERQATKALLSGAREHQPPGMAVGGAAGAGVGAGAGTQGGGGENAVAAGGILGHTRNPSGSAPSGQPQQQQPQQQPQQQQQQQQMQSPQPFLQGMELASLDIDSLLAGVGPGGQMEVVGTAVRGPLAKEIMPKRIFAKSSQGAEEQQRMREKIQDEYDAMMICREKVAQRGLPMQIVDAEYQWDRRKLTFYFKADKRVDFRDLTKENFRIFKSRIWMSMVSKDDPRS</sequence>
<feature type="region of interest" description="Disordered" evidence="1">
    <location>
        <begin position="755"/>
        <end position="809"/>
    </location>
</feature>
<keyword evidence="4" id="KW-1185">Reference proteome</keyword>
<dbReference type="OrthoDB" id="243127at2759"/>
<dbReference type="HOGENOM" id="CLU_307951_0_0_1"/>
<feature type="compositionally biased region" description="Low complexity" evidence="1">
    <location>
        <begin position="610"/>
        <end position="621"/>
    </location>
</feature>
<dbReference type="InterPro" id="IPR047767">
    <property type="entry name" value="PSP1-like"/>
</dbReference>
<dbReference type="InterPro" id="IPR007557">
    <property type="entry name" value="PSP1_C"/>
</dbReference>
<dbReference type="Proteomes" id="UP000053392">
    <property type="component" value="Unassembled WGS sequence"/>
</dbReference>
<reference evidence="3 4" key="1">
    <citation type="submission" date="2015-01" db="EMBL/GenBank/DDBJ databases">
        <title>The Genome Sequence of Cryptococcus gattii Ram5.</title>
        <authorList>
            <consortium name="The Broad Institute Genomics Platform"/>
            <person name="Cuomo C."/>
            <person name="Litvintseva A."/>
            <person name="Chen Y."/>
            <person name="Heitman J."/>
            <person name="Sun S."/>
            <person name="Springer D."/>
            <person name="Dromer F."/>
            <person name="Young S."/>
            <person name="Zeng Q."/>
            <person name="Gargeya S."/>
            <person name="Abouelleil A."/>
            <person name="Alvarado L."/>
            <person name="Chapman S.B."/>
            <person name="Gainer-Dewar J."/>
            <person name="Goldberg J."/>
            <person name="Griggs A."/>
            <person name="Gujja S."/>
            <person name="Hansen M."/>
            <person name="Howarth C."/>
            <person name="Imamovic A."/>
            <person name="Larimer J."/>
            <person name="Murphy C."/>
            <person name="Naylor J."/>
            <person name="Pearson M."/>
            <person name="Priest M."/>
            <person name="Roberts A."/>
            <person name="Saif S."/>
            <person name="Shea T."/>
            <person name="Sykes S."/>
            <person name="Wortman J."/>
            <person name="Nusbaum C."/>
            <person name="Birren B."/>
        </authorList>
    </citation>
    <scope>NUCLEOTIDE SEQUENCE [LARGE SCALE GENOMIC DNA]</scope>
    <source>
        <strain evidence="3 4">Ram5</strain>
    </source>
</reference>
<feature type="compositionally biased region" description="Low complexity" evidence="1">
    <location>
        <begin position="787"/>
        <end position="809"/>
    </location>
</feature>
<evidence type="ECO:0000259" key="2">
    <source>
        <dbReference type="PROSITE" id="PS51411"/>
    </source>
</evidence>
<gene>
    <name evidence="3" type="ORF">I313_05800</name>
</gene>